<protein>
    <submittedName>
        <fullName evidence="2">Uncharacterized protein</fullName>
    </submittedName>
</protein>
<evidence type="ECO:0000313" key="2">
    <source>
        <dbReference type="EMBL" id="KAJ7371242.1"/>
    </source>
</evidence>
<accession>A0A9W9YXH2</accession>
<sequence length="185" mass="21187">MNTKDSFTWSHSRTRTNSLDYSRHLSSGSSPAALTDKRPSRSLSDTDAIELLTRTTHGRYHNFNERNPKFVRQASVERVSQKQVYNMDHTFHRKYGNKNEKEEVHALPSTMRGWVNSPINTVLYCGMNDDDDARSFCDSVSSIACSNFSNADTDKQRKRKNDIPEKAAKFDAIGMWLQHLSKPVL</sequence>
<feature type="compositionally biased region" description="Polar residues" evidence="1">
    <location>
        <begin position="18"/>
        <end position="32"/>
    </location>
</feature>
<comment type="caution">
    <text evidence="2">The sequence shown here is derived from an EMBL/GenBank/DDBJ whole genome shotgun (WGS) entry which is preliminary data.</text>
</comment>
<dbReference type="EMBL" id="MU826850">
    <property type="protein sequence ID" value="KAJ7371242.1"/>
    <property type="molecule type" value="Genomic_DNA"/>
</dbReference>
<dbReference type="OrthoDB" id="5961645at2759"/>
<dbReference type="AlphaFoldDB" id="A0A9W9YXH2"/>
<gene>
    <name evidence="2" type="ORF">OS493_027356</name>
</gene>
<dbReference type="Proteomes" id="UP001163046">
    <property type="component" value="Unassembled WGS sequence"/>
</dbReference>
<reference evidence="2" key="1">
    <citation type="submission" date="2023-01" db="EMBL/GenBank/DDBJ databases">
        <title>Genome assembly of the deep-sea coral Lophelia pertusa.</title>
        <authorList>
            <person name="Herrera S."/>
            <person name="Cordes E."/>
        </authorList>
    </citation>
    <scope>NUCLEOTIDE SEQUENCE</scope>
    <source>
        <strain evidence="2">USNM1676648</strain>
        <tissue evidence="2">Polyp</tissue>
    </source>
</reference>
<feature type="region of interest" description="Disordered" evidence="1">
    <location>
        <begin position="18"/>
        <end position="42"/>
    </location>
</feature>
<organism evidence="2 3">
    <name type="scientific">Desmophyllum pertusum</name>
    <dbReference type="NCBI Taxonomy" id="174260"/>
    <lineage>
        <taxon>Eukaryota</taxon>
        <taxon>Metazoa</taxon>
        <taxon>Cnidaria</taxon>
        <taxon>Anthozoa</taxon>
        <taxon>Hexacorallia</taxon>
        <taxon>Scleractinia</taxon>
        <taxon>Caryophylliina</taxon>
        <taxon>Caryophylliidae</taxon>
        <taxon>Desmophyllum</taxon>
    </lineage>
</organism>
<name>A0A9W9YXH2_9CNID</name>
<proteinExistence type="predicted"/>
<evidence type="ECO:0000256" key="1">
    <source>
        <dbReference type="SAM" id="MobiDB-lite"/>
    </source>
</evidence>
<evidence type="ECO:0000313" key="3">
    <source>
        <dbReference type="Proteomes" id="UP001163046"/>
    </source>
</evidence>
<keyword evidence="3" id="KW-1185">Reference proteome</keyword>